<keyword evidence="2" id="KW-1185">Reference proteome</keyword>
<reference evidence="1 2" key="1">
    <citation type="submission" date="2021-11" db="EMBL/GenBank/DDBJ databases">
        <title>Draft genome sequence of Actinomycetospora sp. SF1 isolated from the rhizosphere soil.</title>
        <authorList>
            <person name="Duangmal K."/>
            <person name="Chantavorakit T."/>
        </authorList>
    </citation>
    <scope>NUCLEOTIDE SEQUENCE [LARGE SCALE GENOMIC DNA]</scope>
    <source>
        <strain evidence="1 2">TBRC 5722</strain>
    </source>
</reference>
<sequence>MSQKIIGRIAGGAIATAALVGFGGGVAQADEAPNGAIQEAGHAVHGVEKETGVADASKKIDDATGVTTIDDETGVTKAEDGLGLG</sequence>
<dbReference type="EMBL" id="JAJNDB010000002">
    <property type="protein sequence ID" value="MCD2194370.1"/>
    <property type="molecule type" value="Genomic_DNA"/>
</dbReference>
<proteinExistence type="predicted"/>
<evidence type="ECO:0000313" key="1">
    <source>
        <dbReference type="EMBL" id="MCD2194370.1"/>
    </source>
</evidence>
<comment type="caution">
    <text evidence="1">The sequence shown here is derived from an EMBL/GenBank/DDBJ whole genome shotgun (WGS) entry which is preliminary data.</text>
</comment>
<name>A0ABS8P7X7_9PSEU</name>
<accession>A0ABS8P7X7</accession>
<protein>
    <submittedName>
        <fullName evidence="1">Uncharacterized protein</fullName>
    </submittedName>
</protein>
<evidence type="ECO:0000313" key="2">
    <source>
        <dbReference type="Proteomes" id="UP001199469"/>
    </source>
</evidence>
<dbReference type="RefSeq" id="WP_230734290.1">
    <property type="nucleotide sequence ID" value="NZ_JAJNDB010000002.1"/>
</dbReference>
<dbReference type="Proteomes" id="UP001199469">
    <property type="component" value="Unassembled WGS sequence"/>
</dbReference>
<organism evidence="1 2">
    <name type="scientific">Actinomycetospora endophytica</name>
    <dbReference type="NCBI Taxonomy" id="2291215"/>
    <lineage>
        <taxon>Bacteria</taxon>
        <taxon>Bacillati</taxon>
        <taxon>Actinomycetota</taxon>
        <taxon>Actinomycetes</taxon>
        <taxon>Pseudonocardiales</taxon>
        <taxon>Pseudonocardiaceae</taxon>
        <taxon>Actinomycetospora</taxon>
    </lineage>
</organism>
<gene>
    <name evidence="1" type="ORF">LQ327_13405</name>
</gene>